<dbReference type="STRING" id="1219043.SCH01S_01_00380"/>
<feature type="coiled-coil region" evidence="1">
    <location>
        <begin position="44"/>
        <end position="78"/>
    </location>
</feature>
<organism evidence="2 3">
    <name type="scientific">Sphingomonas changbaiensis NBRC 104936</name>
    <dbReference type="NCBI Taxonomy" id="1219043"/>
    <lineage>
        <taxon>Bacteria</taxon>
        <taxon>Pseudomonadati</taxon>
        <taxon>Pseudomonadota</taxon>
        <taxon>Alphaproteobacteria</taxon>
        <taxon>Sphingomonadales</taxon>
        <taxon>Sphingomonadaceae</taxon>
        <taxon>Sphingomonas</taxon>
    </lineage>
</organism>
<dbReference type="Proteomes" id="UP000033202">
    <property type="component" value="Unassembled WGS sequence"/>
</dbReference>
<name>A0A0E9ML88_9SPHN</name>
<proteinExistence type="predicted"/>
<comment type="caution">
    <text evidence="2">The sequence shown here is derived from an EMBL/GenBank/DDBJ whole genome shotgun (WGS) entry which is preliminary data.</text>
</comment>
<keyword evidence="3" id="KW-1185">Reference proteome</keyword>
<accession>A0A0E9ML88</accession>
<dbReference type="EMBL" id="BBWU01000001">
    <property type="protein sequence ID" value="GAO37875.1"/>
    <property type="molecule type" value="Genomic_DNA"/>
</dbReference>
<dbReference type="RefSeq" id="WP_046346739.1">
    <property type="nucleotide sequence ID" value="NZ_BBWU01000001.1"/>
</dbReference>
<dbReference type="OrthoDB" id="7569159at2"/>
<reference evidence="2 3" key="1">
    <citation type="submission" date="2015-04" db="EMBL/GenBank/DDBJ databases">
        <title>Whole genome shotgun sequence of Sphingomonas changbaiensis NBRC 104936.</title>
        <authorList>
            <person name="Katano-Makiyama Y."/>
            <person name="Hosoyama A."/>
            <person name="Hashimoto M."/>
            <person name="Noguchi M."/>
            <person name="Tsuchikane K."/>
            <person name="Ohji S."/>
            <person name="Yamazoe A."/>
            <person name="Ichikawa N."/>
            <person name="Kimura A."/>
            <person name="Fujita N."/>
        </authorList>
    </citation>
    <scope>NUCLEOTIDE SEQUENCE [LARGE SCALE GENOMIC DNA]</scope>
    <source>
        <strain evidence="2 3">NBRC 104936</strain>
    </source>
</reference>
<protein>
    <submittedName>
        <fullName evidence="2">Uncharacterized protein</fullName>
    </submittedName>
</protein>
<gene>
    <name evidence="2" type="ORF">SCH01S_01_00380</name>
</gene>
<dbReference type="AlphaFoldDB" id="A0A0E9ML88"/>
<evidence type="ECO:0000313" key="2">
    <source>
        <dbReference type="EMBL" id="GAO37875.1"/>
    </source>
</evidence>
<sequence length="146" mass="15628">MLDAVPPGAPQDPAAMIRELAGSDPRMAMLMQMLQPKAAPEPTVDERDEVIASLSERLDETEAKLDRVTRIAKRLHEAHGRAAARLCELAAALGACGVCWGDDPACAACRGRGRPGMTRPDFELRARLLGPRRQDVEPAGHAAQAA</sequence>
<evidence type="ECO:0000313" key="3">
    <source>
        <dbReference type="Proteomes" id="UP000033202"/>
    </source>
</evidence>
<keyword evidence="1" id="KW-0175">Coiled coil</keyword>
<evidence type="ECO:0000256" key="1">
    <source>
        <dbReference type="SAM" id="Coils"/>
    </source>
</evidence>